<reference evidence="3" key="1">
    <citation type="journal article" date="2019" name="Int. J. Syst. Evol. Microbiol.">
        <title>The Global Catalogue of Microorganisms (GCM) 10K type strain sequencing project: providing services to taxonomists for standard genome sequencing and annotation.</title>
        <authorList>
            <consortium name="The Broad Institute Genomics Platform"/>
            <consortium name="The Broad Institute Genome Sequencing Center for Infectious Disease"/>
            <person name="Wu L."/>
            <person name="Ma J."/>
        </authorList>
    </citation>
    <scope>NUCLEOTIDE SEQUENCE [LARGE SCALE GENOMIC DNA]</scope>
    <source>
        <strain evidence="3">NBRC 112416</strain>
    </source>
</reference>
<evidence type="ECO:0000313" key="2">
    <source>
        <dbReference type="EMBL" id="GLQ54584.1"/>
    </source>
</evidence>
<dbReference type="EMBL" id="BSNS01000008">
    <property type="protein sequence ID" value="GLQ54584.1"/>
    <property type="molecule type" value="Genomic_DNA"/>
</dbReference>
<name>A0ABQ5W460_9HYPH</name>
<sequence length="117" mass="12520">MSKSAAKAVRAGTKTGGGSSKVVLGRDAHTGRFRAREERVESVMEAAERSGLLTEKSSRIAGRVSPALVEEAKRRTGIKADTDLIAFALANVALEDNFAEAFKDARAKIDRDVKLGF</sequence>
<dbReference type="RefSeq" id="WP_284340035.1">
    <property type="nucleotide sequence ID" value="NZ_BSNS01000008.1"/>
</dbReference>
<proteinExistence type="predicted"/>
<comment type="caution">
    <text evidence="2">The sequence shown here is derived from an EMBL/GenBank/DDBJ whole genome shotgun (WGS) entry which is preliminary data.</text>
</comment>
<evidence type="ECO:0000256" key="1">
    <source>
        <dbReference type="SAM" id="MobiDB-lite"/>
    </source>
</evidence>
<accession>A0ABQ5W460</accession>
<evidence type="ECO:0000313" key="3">
    <source>
        <dbReference type="Proteomes" id="UP001156691"/>
    </source>
</evidence>
<dbReference type="Proteomes" id="UP001156691">
    <property type="component" value="Unassembled WGS sequence"/>
</dbReference>
<organism evidence="2 3">
    <name type="scientific">Devosia nitrariae</name>
    <dbReference type="NCBI Taxonomy" id="2071872"/>
    <lineage>
        <taxon>Bacteria</taxon>
        <taxon>Pseudomonadati</taxon>
        <taxon>Pseudomonadota</taxon>
        <taxon>Alphaproteobacteria</taxon>
        <taxon>Hyphomicrobiales</taxon>
        <taxon>Devosiaceae</taxon>
        <taxon>Devosia</taxon>
    </lineage>
</organism>
<gene>
    <name evidence="2" type="ORF">GCM10010862_18430</name>
</gene>
<feature type="region of interest" description="Disordered" evidence="1">
    <location>
        <begin position="1"/>
        <end position="23"/>
    </location>
</feature>
<protein>
    <submittedName>
        <fullName evidence="2">Uncharacterized protein</fullName>
    </submittedName>
</protein>
<keyword evidence="3" id="KW-1185">Reference proteome</keyword>